<dbReference type="EMBL" id="JASCZI010121203">
    <property type="protein sequence ID" value="MED6160508.1"/>
    <property type="molecule type" value="Genomic_DNA"/>
</dbReference>
<proteinExistence type="predicted"/>
<accession>A0ABU6UKC4</accession>
<evidence type="ECO:0000313" key="1">
    <source>
        <dbReference type="EMBL" id="MED6160508.1"/>
    </source>
</evidence>
<sequence>MSSNITSLFGKPFLSSRRDFENIRGHPSGGGLHGQRISFTIGKLSKHHQHFMLKHTQAVAPWMDVLFMDGAVSDKRVLGS</sequence>
<name>A0ABU6UKC4_9FABA</name>
<protein>
    <submittedName>
        <fullName evidence="1">Uncharacterized protein</fullName>
    </submittedName>
</protein>
<organism evidence="1 2">
    <name type="scientific">Stylosanthes scabra</name>
    <dbReference type="NCBI Taxonomy" id="79078"/>
    <lineage>
        <taxon>Eukaryota</taxon>
        <taxon>Viridiplantae</taxon>
        <taxon>Streptophyta</taxon>
        <taxon>Embryophyta</taxon>
        <taxon>Tracheophyta</taxon>
        <taxon>Spermatophyta</taxon>
        <taxon>Magnoliopsida</taxon>
        <taxon>eudicotyledons</taxon>
        <taxon>Gunneridae</taxon>
        <taxon>Pentapetalae</taxon>
        <taxon>rosids</taxon>
        <taxon>fabids</taxon>
        <taxon>Fabales</taxon>
        <taxon>Fabaceae</taxon>
        <taxon>Papilionoideae</taxon>
        <taxon>50 kb inversion clade</taxon>
        <taxon>dalbergioids sensu lato</taxon>
        <taxon>Dalbergieae</taxon>
        <taxon>Pterocarpus clade</taxon>
        <taxon>Stylosanthes</taxon>
    </lineage>
</organism>
<evidence type="ECO:0000313" key="2">
    <source>
        <dbReference type="Proteomes" id="UP001341840"/>
    </source>
</evidence>
<gene>
    <name evidence="1" type="ORF">PIB30_052052</name>
</gene>
<keyword evidence="2" id="KW-1185">Reference proteome</keyword>
<reference evidence="1 2" key="1">
    <citation type="journal article" date="2023" name="Plants (Basel)">
        <title>Bridging the Gap: Combining Genomics and Transcriptomics Approaches to Understand Stylosanthes scabra, an Orphan Legume from the Brazilian Caatinga.</title>
        <authorList>
            <person name="Ferreira-Neto J.R.C."/>
            <person name="da Silva M.D."/>
            <person name="Binneck E."/>
            <person name="de Melo N.F."/>
            <person name="da Silva R.H."/>
            <person name="de Melo A.L.T.M."/>
            <person name="Pandolfi V."/>
            <person name="Bustamante F.O."/>
            <person name="Brasileiro-Vidal A.C."/>
            <person name="Benko-Iseppon A.M."/>
        </authorList>
    </citation>
    <scope>NUCLEOTIDE SEQUENCE [LARGE SCALE GENOMIC DNA]</scope>
    <source>
        <tissue evidence="1">Leaves</tissue>
    </source>
</reference>
<dbReference type="Proteomes" id="UP001341840">
    <property type="component" value="Unassembled WGS sequence"/>
</dbReference>
<comment type="caution">
    <text evidence="1">The sequence shown here is derived from an EMBL/GenBank/DDBJ whole genome shotgun (WGS) entry which is preliminary data.</text>
</comment>